<organism evidence="2">
    <name type="scientific">Platanus acerifolia</name>
    <name type="common">London plane tree</name>
    <dbReference type="NCBI Taxonomy" id="140101"/>
    <lineage>
        <taxon>Eukaryota</taxon>
        <taxon>Viridiplantae</taxon>
        <taxon>Streptophyta</taxon>
        <taxon>Embryophyta</taxon>
        <taxon>Tracheophyta</taxon>
        <taxon>Spermatophyta</taxon>
        <taxon>Magnoliopsida</taxon>
        <taxon>Proteales</taxon>
        <taxon>Platanaceae</taxon>
        <taxon>Platanus</taxon>
    </lineage>
</organism>
<feature type="compositionally biased region" description="Basic residues" evidence="1">
    <location>
        <begin position="29"/>
        <end position="40"/>
    </location>
</feature>
<evidence type="ECO:0000256" key="1">
    <source>
        <dbReference type="SAM" id="MobiDB-lite"/>
    </source>
</evidence>
<reference evidence="2" key="2">
    <citation type="submission" date="2006-07" db="EMBL/GenBank/DDBJ databases">
        <title>Isolation of differentially expressed transcripts after cerato-platanin treatments in Platanus acerifolia.</title>
        <authorList>
            <person name="Bernardi R."/>
            <person name="Fontana F."/>
            <person name="Salvini M."/>
            <person name="Scala A."/>
            <person name="Durante M."/>
        </authorList>
    </citation>
    <scope>NUCLEOTIDE SEQUENCE</scope>
    <source>
        <tissue evidence="2">Leaf</tissue>
    </source>
</reference>
<sequence>TLPCPPPECVIIPSEKRRFKDTGRVNFGGHRHHRRSKRHTQNPAAAGSSGNQDEMEYG</sequence>
<proteinExistence type="evidence at transcript level"/>
<reference evidence="2" key="1">
    <citation type="submission" date="2006-07" db="EMBL/GenBank/DDBJ databases">
        <title>Early gene expression during the experimental induction of plane canker.</title>
        <authorList>
            <person name="Fontana F."/>
            <person name="Bernardi R."/>
            <person name="Salvini M."/>
            <person name="Scala A."/>
            <person name="Durante M."/>
        </authorList>
    </citation>
    <scope>NUCLEOTIDE SEQUENCE</scope>
    <source>
        <tissue evidence="2">Leaf</tissue>
    </source>
</reference>
<keyword evidence="2" id="KW-0378">Hydrolase</keyword>
<gene>
    <name evidence="2" type="primary">Xeh</name>
</gene>
<protein>
    <submittedName>
        <fullName evidence="2">Putative xyloglucan endotransglucosylase/hydrolase</fullName>
    </submittedName>
</protein>
<feature type="non-terminal residue" evidence="2">
    <location>
        <position position="1"/>
    </location>
</feature>
<dbReference type="EMBL" id="AM397234">
    <property type="protein sequence ID" value="CAL36996.1"/>
    <property type="molecule type" value="mRNA"/>
</dbReference>
<name>Q0JRK8_PLAAC</name>
<evidence type="ECO:0000313" key="2">
    <source>
        <dbReference type="EMBL" id="CAL36996.1"/>
    </source>
</evidence>
<feature type="region of interest" description="Disordered" evidence="1">
    <location>
        <begin position="15"/>
        <end position="58"/>
    </location>
</feature>
<dbReference type="GO" id="GO:0016787">
    <property type="term" value="F:hydrolase activity"/>
    <property type="evidence" value="ECO:0007669"/>
    <property type="project" value="UniProtKB-KW"/>
</dbReference>
<accession>Q0JRK8</accession>
<dbReference type="AlphaFoldDB" id="Q0JRK8"/>